<dbReference type="EMBL" id="JAERWK010000007">
    <property type="protein sequence ID" value="MBM9466686.1"/>
    <property type="molecule type" value="Genomic_DNA"/>
</dbReference>
<dbReference type="Gene3D" id="1.10.287.1060">
    <property type="entry name" value="ESAT-6-like"/>
    <property type="match status" value="1"/>
</dbReference>
<reference evidence="1" key="1">
    <citation type="submission" date="2021-01" db="EMBL/GenBank/DDBJ databases">
        <title>YIM 132084 draft genome.</title>
        <authorList>
            <person name="An D."/>
        </authorList>
    </citation>
    <scope>NUCLEOTIDE SEQUENCE</scope>
    <source>
        <strain evidence="1">YIM 132084</strain>
    </source>
</reference>
<evidence type="ECO:0008006" key="3">
    <source>
        <dbReference type="Google" id="ProtNLM"/>
    </source>
</evidence>
<accession>A0A938YBR8</accession>
<dbReference type="AlphaFoldDB" id="A0A938YBR8"/>
<dbReference type="SUPFAM" id="SSF140453">
    <property type="entry name" value="EsxAB dimer-like"/>
    <property type="match status" value="1"/>
</dbReference>
<evidence type="ECO:0000313" key="1">
    <source>
        <dbReference type="EMBL" id="MBM9466686.1"/>
    </source>
</evidence>
<dbReference type="InterPro" id="IPR036689">
    <property type="entry name" value="ESAT-6-like_sf"/>
</dbReference>
<name>A0A938YBR8_9ACTN</name>
<evidence type="ECO:0000313" key="2">
    <source>
        <dbReference type="Proteomes" id="UP000663792"/>
    </source>
</evidence>
<comment type="caution">
    <text evidence="1">The sequence shown here is derived from an EMBL/GenBank/DDBJ whole genome shotgun (WGS) entry which is preliminary data.</text>
</comment>
<dbReference type="Proteomes" id="UP000663792">
    <property type="component" value="Unassembled WGS sequence"/>
</dbReference>
<organism evidence="1 2">
    <name type="scientific">Nakamurella leprariae</name>
    <dbReference type="NCBI Taxonomy" id="2803911"/>
    <lineage>
        <taxon>Bacteria</taxon>
        <taxon>Bacillati</taxon>
        <taxon>Actinomycetota</taxon>
        <taxon>Actinomycetes</taxon>
        <taxon>Nakamurellales</taxon>
        <taxon>Nakamurellaceae</taxon>
        <taxon>Nakamurella</taxon>
    </lineage>
</organism>
<keyword evidence="2" id="KW-1185">Reference proteome</keyword>
<dbReference type="RefSeq" id="WP_205259646.1">
    <property type="nucleotide sequence ID" value="NZ_JAERWK010000007.1"/>
</dbReference>
<gene>
    <name evidence="1" type="ORF">JL106_05240</name>
</gene>
<sequence length="95" mass="9996">MAVIEVNYAAMAAGHDGLVATWGRIEQLLGELDATVAATADMQAETLVAYRGLKARWDASAADRQLTLRALADAVAGASEQYRQVDAAMAAQFLG</sequence>
<proteinExistence type="predicted"/>
<protein>
    <recommendedName>
        <fullName evidence="3">WXG100 family type VII secretion target</fullName>
    </recommendedName>
</protein>